<sequence length="262" mass="27941">MRGPKPAQVHFFNVPLELWTGPGLSYVASFVGRPLYADQLTESGQRLSFTKLCVRVDCSSPLPSSFDLKYANGDMVEIRGPEAVKTHVNLGKNVAPSHIEWQAVGTLRKDTHGSICYQPPPSLQIASASTSKPIATSTNLDTGTSPVIALPHPLTEHAGSPFSILERSSLVEAIVSPTIPKAPSKRSSANKFAAFDGVALWDDVAAEMTSMNVVLPDVLFDAPHIGGDVFVVEIAEDFSVVPPQSTTLPLGSGSKRPGEGRR</sequence>
<gene>
    <name evidence="1" type="ORF">RHMOL_Rhmol12G0124100</name>
</gene>
<protein>
    <submittedName>
        <fullName evidence="1">Uncharacterized protein</fullName>
    </submittedName>
</protein>
<organism evidence="1 2">
    <name type="scientific">Rhododendron molle</name>
    <name type="common">Chinese azalea</name>
    <name type="synonym">Azalea mollis</name>
    <dbReference type="NCBI Taxonomy" id="49168"/>
    <lineage>
        <taxon>Eukaryota</taxon>
        <taxon>Viridiplantae</taxon>
        <taxon>Streptophyta</taxon>
        <taxon>Embryophyta</taxon>
        <taxon>Tracheophyta</taxon>
        <taxon>Spermatophyta</taxon>
        <taxon>Magnoliopsida</taxon>
        <taxon>eudicotyledons</taxon>
        <taxon>Gunneridae</taxon>
        <taxon>Pentapetalae</taxon>
        <taxon>asterids</taxon>
        <taxon>Ericales</taxon>
        <taxon>Ericaceae</taxon>
        <taxon>Ericoideae</taxon>
        <taxon>Rhodoreae</taxon>
        <taxon>Rhododendron</taxon>
    </lineage>
</organism>
<dbReference type="EMBL" id="CM046399">
    <property type="protein sequence ID" value="KAI8528088.1"/>
    <property type="molecule type" value="Genomic_DNA"/>
</dbReference>
<keyword evidence="2" id="KW-1185">Reference proteome</keyword>
<accession>A0ACC0LIU7</accession>
<evidence type="ECO:0000313" key="2">
    <source>
        <dbReference type="Proteomes" id="UP001062846"/>
    </source>
</evidence>
<comment type="caution">
    <text evidence="1">The sequence shown here is derived from an EMBL/GenBank/DDBJ whole genome shotgun (WGS) entry which is preliminary data.</text>
</comment>
<dbReference type="Proteomes" id="UP001062846">
    <property type="component" value="Chromosome 12"/>
</dbReference>
<reference evidence="1" key="1">
    <citation type="submission" date="2022-02" db="EMBL/GenBank/DDBJ databases">
        <title>Plant Genome Project.</title>
        <authorList>
            <person name="Zhang R.-G."/>
        </authorList>
    </citation>
    <scope>NUCLEOTIDE SEQUENCE</scope>
    <source>
        <strain evidence="1">AT1</strain>
    </source>
</reference>
<name>A0ACC0LIU7_RHOML</name>
<evidence type="ECO:0000313" key="1">
    <source>
        <dbReference type="EMBL" id="KAI8528088.1"/>
    </source>
</evidence>
<proteinExistence type="predicted"/>